<dbReference type="RefSeq" id="WP_147664084.1">
    <property type="nucleotide sequence ID" value="NZ_CP042905.2"/>
</dbReference>
<sequence>MRRPTSKQLIKKFTEYLTIEKKLKSETINKHISIISFFYESYLNQYEEMHLLDVEGFIIEDYLGNWYIRKVSSSNKGEIVEILASFKKFYKFLLNQGYIMHDQYEEILAECKNSKKYYSRFTSYWKIDFDQEEGENSWMTWMMGEEPNEDSFHNLLSSLINSRDVDTAQKDLQEEPISPRTLKFLADFKKFLKYCTTNHEIKVSKRQLTLPRKHLFAINEQLSSPEVLKPYVFQWDANQIHLFYHIGLSLGCILVDDSFSLQTTKRIEQYLTLSPQHQLIICLYCLWEVIPWANLLSPTAGGRPEWSQDGRIILQTALADATVDHPYDYTSYILQYSPNQNFETNFHFSSLYNWGVVPTKILPSLERMGLLMCTFKNPDELKYSSVSTITILKFGKMVFSCYKEFIIDKMKN</sequence>
<dbReference type="InterPro" id="IPR010998">
    <property type="entry name" value="Integrase_recombinase_N"/>
</dbReference>
<keyword evidence="1" id="KW-0238">DNA-binding</keyword>
<dbReference type="Proteomes" id="UP000321408">
    <property type="component" value="Chromosome"/>
</dbReference>
<dbReference type="KEGG" id="psyt:DSAG12_03005"/>
<keyword evidence="3" id="KW-1185">Reference proteome</keyword>
<protein>
    <submittedName>
        <fullName evidence="2">Uncharacterized protein</fullName>
    </submittedName>
</protein>
<name>A0A5B9DEH4_9ARCH</name>
<evidence type="ECO:0000313" key="3">
    <source>
        <dbReference type="Proteomes" id="UP000321408"/>
    </source>
</evidence>
<proteinExistence type="predicted"/>
<reference evidence="2 3" key="1">
    <citation type="journal article" date="2020" name="Nature">
        <title>Isolation of an archaeon at the prokaryote-eukaryote interface.</title>
        <authorList>
            <person name="Imachi H."/>
            <person name="Nobu M.K."/>
            <person name="Nakahara N."/>
            <person name="Morono Y."/>
            <person name="Ogawara M."/>
            <person name="Takaki Y."/>
            <person name="Takano Y."/>
            <person name="Uematsu K."/>
            <person name="Ikuta T."/>
            <person name="Ito M."/>
            <person name="Matsui Y."/>
            <person name="Miyazaki M."/>
            <person name="Murata K."/>
            <person name="Saito Y."/>
            <person name="Sakai S."/>
            <person name="Song C."/>
            <person name="Tasumi E."/>
            <person name="Yamanaka Y."/>
            <person name="Yamaguchi T."/>
            <person name="Kamagata Y."/>
            <person name="Tamaki H."/>
            <person name="Takai K."/>
        </authorList>
    </citation>
    <scope>NUCLEOTIDE SEQUENCE [LARGE SCALE GENOMIC DNA]</scope>
    <source>
        <strain evidence="2 3">MK-D1</strain>
    </source>
</reference>
<dbReference type="Gene3D" id="1.10.150.130">
    <property type="match status" value="1"/>
</dbReference>
<dbReference type="OrthoDB" id="387538at2157"/>
<organism evidence="2 3">
    <name type="scientific">Promethearchaeum syntrophicum</name>
    <dbReference type="NCBI Taxonomy" id="2594042"/>
    <lineage>
        <taxon>Archaea</taxon>
        <taxon>Promethearchaeati</taxon>
        <taxon>Promethearchaeota</taxon>
        <taxon>Promethearchaeia</taxon>
        <taxon>Promethearchaeales</taxon>
        <taxon>Promethearchaeaceae</taxon>
        <taxon>Promethearchaeum</taxon>
    </lineage>
</organism>
<dbReference type="GO" id="GO:0003677">
    <property type="term" value="F:DNA binding"/>
    <property type="evidence" value="ECO:0007669"/>
    <property type="project" value="UniProtKB-KW"/>
</dbReference>
<dbReference type="EMBL" id="CP042905">
    <property type="protein sequence ID" value="QEE17173.1"/>
    <property type="molecule type" value="Genomic_DNA"/>
</dbReference>
<accession>A0A5B9DEH4</accession>
<evidence type="ECO:0000256" key="1">
    <source>
        <dbReference type="ARBA" id="ARBA00023125"/>
    </source>
</evidence>
<evidence type="ECO:0000313" key="2">
    <source>
        <dbReference type="EMBL" id="QEE17173.1"/>
    </source>
</evidence>
<gene>
    <name evidence="2" type="ORF">DSAG12_03005</name>
</gene>
<reference evidence="2 3" key="2">
    <citation type="journal article" date="2024" name="Int. J. Syst. Evol. Microbiol.">
        <title>Promethearchaeum syntrophicum gen. nov., sp. nov., an anaerobic, obligately syntrophic archaeon, the first isolate of the lineage 'Asgard' archaea, and proposal of the new archaeal phylum Promethearchaeota phyl. nov. and kingdom Promethearchaeati regn. nov.</title>
        <authorList>
            <person name="Imachi H."/>
            <person name="Nobu M.K."/>
            <person name="Kato S."/>
            <person name="Takaki Y."/>
            <person name="Miyazaki M."/>
            <person name="Miyata M."/>
            <person name="Ogawara M."/>
            <person name="Saito Y."/>
            <person name="Sakai S."/>
            <person name="Tahara Y.O."/>
            <person name="Takano Y."/>
            <person name="Tasumi E."/>
            <person name="Uematsu K."/>
            <person name="Yoshimura T."/>
            <person name="Itoh T."/>
            <person name="Ohkuma M."/>
            <person name="Takai K."/>
        </authorList>
    </citation>
    <scope>NUCLEOTIDE SEQUENCE [LARGE SCALE GENOMIC DNA]</scope>
    <source>
        <strain evidence="2 3">MK-D1</strain>
    </source>
</reference>
<dbReference type="AlphaFoldDB" id="A0A5B9DEH4"/>
<dbReference type="GeneID" id="41330980"/>